<feature type="compositionally biased region" description="Basic and acidic residues" evidence="1">
    <location>
        <begin position="278"/>
        <end position="291"/>
    </location>
</feature>
<dbReference type="VEuPathDB" id="FungiDB:H257_05372"/>
<evidence type="ECO:0008006" key="4">
    <source>
        <dbReference type="Google" id="ProtNLM"/>
    </source>
</evidence>
<dbReference type="EMBL" id="QUTA01007675">
    <property type="protein sequence ID" value="RHY06193.1"/>
    <property type="molecule type" value="Genomic_DNA"/>
</dbReference>
<reference evidence="2 3" key="1">
    <citation type="submission" date="2018-08" db="EMBL/GenBank/DDBJ databases">
        <title>Aphanomyces genome sequencing and annotation.</title>
        <authorList>
            <person name="Minardi D."/>
            <person name="Oidtmann B."/>
            <person name="Van Der Giezen M."/>
            <person name="Studholme D.J."/>
        </authorList>
    </citation>
    <scope>NUCLEOTIDE SEQUENCE [LARGE SCALE GENOMIC DNA]</scope>
    <source>
        <strain evidence="2 3">Yx</strain>
    </source>
</reference>
<dbReference type="AlphaFoldDB" id="A0A397AEC4"/>
<gene>
    <name evidence="2" type="ORF">DYB25_011111</name>
</gene>
<sequence>MTRQVVDKFELTRDQHLEFTARTKSHLSNMLQLLSLGQQKQHQLGTKVHDKMGLRAYTDGDSTTITGHLATTMMDLAAILHSHQYDDAGLLDLQQSHTIEDPFQFVGVKYVALARKGMFAKPHQIVYLEATGTLHDDGVARLYQMVEYVDLVHVYTAKATWSQAIRPVCSTLTLFEADPNDIKSVRVFSRARYSKDTPSPLHQMHQPPAYWEYVLSLASLAMMCHACSIPIQSPTVMHKYCTKCVLRSRELRGNDKVELPRKQSVRRPVPSATSSSSHDGEFLRSIRETTKHLNTPSPSPSPHQQQQHVLTPPPPVEQKQLKALEKITDSIAHQESLIVSMREALDRQKRFAAASNSITSTAGTADSYTADELLDTLPSEQHRFEYLDT</sequence>
<accession>A0A397AEC4</accession>
<comment type="caution">
    <text evidence="2">The sequence shown here is derived from an EMBL/GenBank/DDBJ whole genome shotgun (WGS) entry which is preliminary data.</text>
</comment>
<organism evidence="2 3">
    <name type="scientific">Aphanomyces astaci</name>
    <name type="common">Crayfish plague agent</name>
    <dbReference type="NCBI Taxonomy" id="112090"/>
    <lineage>
        <taxon>Eukaryota</taxon>
        <taxon>Sar</taxon>
        <taxon>Stramenopiles</taxon>
        <taxon>Oomycota</taxon>
        <taxon>Saprolegniomycetes</taxon>
        <taxon>Saprolegniales</taxon>
        <taxon>Verrucalvaceae</taxon>
        <taxon>Aphanomyces</taxon>
    </lineage>
</organism>
<name>A0A397AEC4_APHAT</name>
<evidence type="ECO:0000313" key="2">
    <source>
        <dbReference type="EMBL" id="RHY06193.1"/>
    </source>
</evidence>
<dbReference type="Proteomes" id="UP000266239">
    <property type="component" value="Unassembled WGS sequence"/>
</dbReference>
<feature type="region of interest" description="Disordered" evidence="1">
    <location>
        <begin position="255"/>
        <end position="314"/>
    </location>
</feature>
<evidence type="ECO:0000256" key="1">
    <source>
        <dbReference type="SAM" id="MobiDB-lite"/>
    </source>
</evidence>
<evidence type="ECO:0000313" key="3">
    <source>
        <dbReference type="Proteomes" id="UP000266239"/>
    </source>
</evidence>
<protein>
    <recommendedName>
        <fullName evidence="4">START domain-containing protein</fullName>
    </recommendedName>
</protein>
<proteinExistence type="predicted"/>